<keyword evidence="6" id="KW-0675">Receptor</keyword>
<dbReference type="GO" id="GO:0007165">
    <property type="term" value="P:signal transduction"/>
    <property type="evidence" value="ECO:0007669"/>
    <property type="project" value="UniProtKB-KW"/>
</dbReference>
<keyword evidence="2 6" id="KW-1003">Cell membrane</keyword>
<dbReference type="GeneID" id="113202596"/>
<keyword evidence="8" id="KW-1185">Reference proteome</keyword>
<evidence type="ECO:0000256" key="6">
    <source>
        <dbReference type="RuleBase" id="RU363108"/>
    </source>
</evidence>
<proteinExistence type="inferred from homology"/>
<dbReference type="RefSeq" id="XP_052124623.1">
    <property type="nucleotide sequence ID" value="XM_052268663.1"/>
</dbReference>
<keyword evidence="4 6" id="KW-1133">Transmembrane helix</keyword>
<comment type="function">
    <text evidence="6">Gustatory receptor which mediates acceptance or avoidance behavior, depending on its substrates.</text>
</comment>
<evidence type="ECO:0000256" key="2">
    <source>
        <dbReference type="ARBA" id="ARBA00022475"/>
    </source>
</evidence>
<feature type="transmembrane region" description="Helical" evidence="6">
    <location>
        <begin position="179"/>
        <end position="197"/>
    </location>
</feature>
<dbReference type="GO" id="GO:0050909">
    <property type="term" value="P:sensory perception of taste"/>
    <property type="evidence" value="ECO:0007669"/>
    <property type="project" value="InterPro"/>
</dbReference>
<keyword evidence="6" id="KW-0807">Transducer</keyword>
<protein>
    <recommendedName>
        <fullName evidence="6">Gustatory receptor</fullName>
    </recommendedName>
</protein>
<evidence type="ECO:0000256" key="1">
    <source>
        <dbReference type="ARBA" id="ARBA00004651"/>
    </source>
</evidence>
<feature type="compositionally biased region" description="Polar residues" evidence="7">
    <location>
        <begin position="448"/>
        <end position="470"/>
    </location>
</feature>
<dbReference type="Proteomes" id="UP000504606">
    <property type="component" value="Unplaced"/>
</dbReference>
<comment type="caution">
    <text evidence="6">Lacks conserved residue(s) required for the propagation of feature annotation.</text>
</comment>
<feature type="compositionally biased region" description="Polar residues" evidence="7">
    <location>
        <begin position="422"/>
        <end position="431"/>
    </location>
</feature>
<name>A0A9C6X0B2_FRAOC</name>
<dbReference type="GO" id="GO:0005886">
    <property type="term" value="C:plasma membrane"/>
    <property type="evidence" value="ECO:0007669"/>
    <property type="project" value="UniProtKB-SubCell"/>
</dbReference>
<keyword evidence="5 6" id="KW-0472">Membrane</keyword>
<comment type="subcellular location">
    <subcellularLocation>
        <location evidence="1 6">Cell membrane</location>
        <topology evidence="1 6">Multi-pass membrane protein</topology>
    </subcellularLocation>
</comment>
<keyword evidence="3 6" id="KW-0812">Transmembrane</keyword>
<feature type="region of interest" description="Disordered" evidence="7">
    <location>
        <begin position="413"/>
        <end position="470"/>
    </location>
</feature>
<evidence type="ECO:0000313" key="9">
    <source>
        <dbReference type="RefSeq" id="XP_052124623.1"/>
    </source>
</evidence>
<accession>A0A9C6X0B2</accession>
<feature type="transmembrane region" description="Helical" evidence="6">
    <location>
        <begin position="303"/>
        <end position="324"/>
    </location>
</feature>
<reference evidence="9" key="1">
    <citation type="submission" date="2025-08" db="UniProtKB">
        <authorList>
            <consortium name="RefSeq"/>
        </authorList>
    </citation>
    <scope>IDENTIFICATION</scope>
    <source>
        <tissue evidence="9">Whole organism</tissue>
    </source>
</reference>
<evidence type="ECO:0000256" key="7">
    <source>
        <dbReference type="SAM" id="MobiDB-lite"/>
    </source>
</evidence>
<dbReference type="AlphaFoldDB" id="A0A9C6X0B2"/>
<dbReference type="Pfam" id="PF08395">
    <property type="entry name" value="7tm_7"/>
    <property type="match status" value="1"/>
</dbReference>
<feature type="transmembrane region" description="Helical" evidence="6">
    <location>
        <begin position="203"/>
        <end position="222"/>
    </location>
</feature>
<gene>
    <name evidence="9" type="primary">LOC113202596</name>
</gene>
<feature type="transmembrane region" description="Helical" evidence="6">
    <location>
        <begin position="387"/>
        <end position="409"/>
    </location>
</feature>
<dbReference type="OrthoDB" id="6625921at2759"/>
<dbReference type="InterPro" id="IPR013604">
    <property type="entry name" value="7TM_chemorcpt"/>
</dbReference>
<evidence type="ECO:0000256" key="5">
    <source>
        <dbReference type="ARBA" id="ARBA00023136"/>
    </source>
</evidence>
<comment type="similarity">
    <text evidence="6">Belongs to the insect chemoreceptor superfamily. Gustatory receptor (GR) family.</text>
</comment>
<evidence type="ECO:0000256" key="4">
    <source>
        <dbReference type="ARBA" id="ARBA00022989"/>
    </source>
</evidence>
<feature type="transmembrane region" description="Helical" evidence="6">
    <location>
        <begin position="80"/>
        <end position="100"/>
    </location>
</feature>
<organism evidence="8 9">
    <name type="scientific">Frankliniella occidentalis</name>
    <name type="common">Western flower thrips</name>
    <name type="synonym">Euthrips occidentalis</name>
    <dbReference type="NCBI Taxonomy" id="133901"/>
    <lineage>
        <taxon>Eukaryota</taxon>
        <taxon>Metazoa</taxon>
        <taxon>Ecdysozoa</taxon>
        <taxon>Arthropoda</taxon>
        <taxon>Hexapoda</taxon>
        <taxon>Insecta</taxon>
        <taxon>Pterygota</taxon>
        <taxon>Neoptera</taxon>
        <taxon>Paraneoptera</taxon>
        <taxon>Thysanoptera</taxon>
        <taxon>Terebrantia</taxon>
        <taxon>Thripoidea</taxon>
        <taxon>Thripidae</taxon>
        <taxon>Frankliniella</taxon>
    </lineage>
</organism>
<sequence length="470" mass="50117">MSAYPSDYPGPPPGAGLRVLDRAQQAVQDADDKDGKAAAAAPEDDVCYHSLRPIWLAMQVLGFYPMHRLCRGRRPREPSLWLGLSTLQFGAVVACMGLAVAEVRGRADEDQDFDGVVIDYLVYMQCALPLAVLPLYASHRSAMAQYLRDWGALQADFAREFGRSLSSCRGFGPRPSWEMVTIVGVFSLLVAGAQALLNPAIVVLALVHSTLVSALLTSSFYLHGRLLRAASRALADHLALELRRPVPRVAAVDNIRLLVLRVVALGGGLSSAVAMPLGLLLLAHFILATLTLYAVLGQVSYTYAARLPSLGTGTALSGLLLYLACDTGHRVARAVKQLAVEELLAFHKRTTVIGADLRKMAKTFISTVQEVPSDVSLSGVTTLNRGLFTAMLSTMVTYLVVIVQFRISLEQAGSDKGARPGTANSSTTLPGNDSAIEPTTTTTTTLTWSGEGSASPSPPTTVVDNTTLSV</sequence>
<evidence type="ECO:0000313" key="8">
    <source>
        <dbReference type="Proteomes" id="UP000504606"/>
    </source>
</evidence>
<dbReference type="KEGG" id="foc:113202596"/>
<evidence type="ECO:0000256" key="3">
    <source>
        <dbReference type="ARBA" id="ARBA00022692"/>
    </source>
</evidence>
<feature type="transmembrane region" description="Helical" evidence="6">
    <location>
        <begin position="120"/>
        <end position="138"/>
    </location>
</feature>